<dbReference type="EMBL" id="JANEYF010002429">
    <property type="protein sequence ID" value="KAJ8946595.1"/>
    <property type="molecule type" value="Genomic_DNA"/>
</dbReference>
<reference evidence="2" key="1">
    <citation type="journal article" date="2023" name="Insect Mol. Biol.">
        <title>Genome sequencing provides insights into the evolution of gene families encoding plant cell wall-degrading enzymes in longhorned beetles.</title>
        <authorList>
            <person name="Shin N.R."/>
            <person name="Okamura Y."/>
            <person name="Kirsch R."/>
            <person name="Pauchet Y."/>
        </authorList>
    </citation>
    <scope>NUCLEOTIDE SEQUENCE</scope>
    <source>
        <strain evidence="2">RBIC_L_NR</strain>
    </source>
</reference>
<name>A0AAV8Y6N5_9CUCU</name>
<evidence type="ECO:0000256" key="1">
    <source>
        <dbReference type="SAM" id="MobiDB-lite"/>
    </source>
</evidence>
<feature type="compositionally biased region" description="Basic and acidic residues" evidence="1">
    <location>
        <begin position="224"/>
        <end position="244"/>
    </location>
</feature>
<evidence type="ECO:0000313" key="2">
    <source>
        <dbReference type="EMBL" id="KAJ8946595.1"/>
    </source>
</evidence>
<keyword evidence="3" id="KW-1185">Reference proteome</keyword>
<protein>
    <submittedName>
        <fullName evidence="2">Uncharacterized protein</fullName>
    </submittedName>
</protein>
<organism evidence="2 3">
    <name type="scientific">Rhamnusium bicolor</name>
    <dbReference type="NCBI Taxonomy" id="1586634"/>
    <lineage>
        <taxon>Eukaryota</taxon>
        <taxon>Metazoa</taxon>
        <taxon>Ecdysozoa</taxon>
        <taxon>Arthropoda</taxon>
        <taxon>Hexapoda</taxon>
        <taxon>Insecta</taxon>
        <taxon>Pterygota</taxon>
        <taxon>Neoptera</taxon>
        <taxon>Endopterygota</taxon>
        <taxon>Coleoptera</taxon>
        <taxon>Polyphaga</taxon>
        <taxon>Cucujiformia</taxon>
        <taxon>Chrysomeloidea</taxon>
        <taxon>Cerambycidae</taxon>
        <taxon>Lepturinae</taxon>
        <taxon>Rhagiini</taxon>
        <taxon>Rhamnusium</taxon>
    </lineage>
</organism>
<feature type="region of interest" description="Disordered" evidence="1">
    <location>
        <begin position="219"/>
        <end position="244"/>
    </location>
</feature>
<dbReference type="Proteomes" id="UP001162156">
    <property type="component" value="Unassembled WGS sequence"/>
</dbReference>
<comment type="caution">
    <text evidence="2">The sequence shown here is derived from an EMBL/GenBank/DDBJ whole genome shotgun (WGS) entry which is preliminary data.</text>
</comment>
<accession>A0AAV8Y6N5</accession>
<sequence length="273" mass="31562">MGLGTTKECVVPEPTGTSLKKILKMLWRPLGLECQRKWRAMAAQTYGISPTTIARKLLGRNMQPVGHPKVLSSQEEASIAETLGVVANWGFPLTRLDMRTVIAKYLEKQGERVAVFKNNIREPSERKTFTKREIFNMMQQQNQMNINEKLDFVEDYFINTDNFTEDDKKDIKKKFSRLKSEFKRRWSEASYKEDIFMGKTHAWLNTIAFDLPKPSRIVGRPSKTFHDSSESSKRRKTETLRKSNESQELLCAAQVELQVEGKRDASKILRPEL</sequence>
<dbReference type="AlphaFoldDB" id="A0AAV8Y6N5"/>
<gene>
    <name evidence="2" type="ORF">NQ314_008850</name>
</gene>
<proteinExistence type="predicted"/>
<evidence type="ECO:0000313" key="3">
    <source>
        <dbReference type="Proteomes" id="UP001162156"/>
    </source>
</evidence>